<evidence type="ECO:0000313" key="1">
    <source>
        <dbReference type="EMBL" id="OJJ77883.1"/>
    </source>
</evidence>
<dbReference type="OrthoDB" id="3029913at2759"/>
<accession>A0A1L9V1P8</accession>
<gene>
    <name evidence="1" type="ORF">ASPBRDRAFT_61358</name>
</gene>
<reference evidence="2" key="1">
    <citation type="journal article" date="2017" name="Genome Biol.">
        <title>Comparative genomics reveals high biological diversity and specific adaptations in the industrially and medically important fungal genus Aspergillus.</title>
        <authorList>
            <person name="de Vries R.P."/>
            <person name="Riley R."/>
            <person name="Wiebenga A."/>
            <person name="Aguilar-Osorio G."/>
            <person name="Amillis S."/>
            <person name="Uchima C.A."/>
            <person name="Anderluh G."/>
            <person name="Asadollahi M."/>
            <person name="Askin M."/>
            <person name="Barry K."/>
            <person name="Battaglia E."/>
            <person name="Bayram O."/>
            <person name="Benocci T."/>
            <person name="Braus-Stromeyer S.A."/>
            <person name="Caldana C."/>
            <person name="Canovas D."/>
            <person name="Cerqueira G.C."/>
            <person name="Chen F."/>
            <person name="Chen W."/>
            <person name="Choi C."/>
            <person name="Clum A."/>
            <person name="Dos Santos R.A."/>
            <person name="Damasio A.R."/>
            <person name="Diallinas G."/>
            <person name="Emri T."/>
            <person name="Fekete E."/>
            <person name="Flipphi M."/>
            <person name="Freyberg S."/>
            <person name="Gallo A."/>
            <person name="Gournas C."/>
            <person name="Habgood R."/>
            <person name="Hainaut M."/>
            <person name="Harispe M.L."/>
            <person name="Henrissat B."/>
            <person name="Hilden K.S."/>
            <person name="Hope R."/>
            <person name="Hossain A."/>
            <person name="Karabika E."/>
            <person name="Karaffa L."/>
            <person name="Karanyi Z."/>
            <person name="Krasevec N."/>
            <person name="Kuo A."/>
            <person name="Kusch H."/>
            <person name="LaButti K."/>
            <person name="Lagendijk E.L."/>
            <person name="Lapidus A."/>
            <person name="Levasseur A."/>
            <person name="Lindquist E."/>
            <person name="Lipzen A."/>
            <person name="Logrieco A.F."/>
            <person name="MacCabe A."/>
            <person name="Maekelae M.R."/>
            <person name="Malavazi I."/>
            <person name="Melin P."/>
            <person name="Meyer V."/>
            <person name="Mielnichuk N."/>
            <person name="Miskei M."/>
            <person name="Molnar A.P."/>
            <person name="Mule G."/>
            <person name="Ngan C.Y."/>
            <person name="Orejas M."/>
            <person name="Orosz E."/>
            <person name="Ouedraogo J.P."/>
            <person name="Overkamp K.M."/>
            <person name="Park H.-S."/>
            <person name="Perrone G."/>
            <person name="Piumi F."/>
            <person name="Punt P.J."/>
            <person name="Ram A.F."/>
            <person name="Ramon A."/>
            <person name="Rauscher S."/>
            <person name="Record E."/>
            <person name="Riano-Pachon D.M."/>
            <person name="Robert V."/>
            <person name="Roehrig J."/>
            <person name="Ruller R."/>
            <person name="Salamov A."/>
            <person name="Salih N.S."/>
            <person name="Samson R.A."/>
            <person name="Sandor E."/>
            <person name="Sanguinetti M."/>
            <person name="Schuetze T."/>
            <person name="Sepcic K."/>
            <person name="Shelest E."/>
            <person name="Sherlock G."/>
            <person name="Sophianopoulou V."/>
            <person name="Squina F.M."/>
            <person name="Sun H."/>
            <person name="Susca A."/>
            <person name="Todd R.B."/>
            <person name="Tsang A."/>
            <person name="Unkles S.E."/>
            <person name="van de Wiele N."/>
            <person name="van Rossen-Uffink D."/>
            <person name="Oliveira J.V."/>
            <person name="Vesth T.C."/>
            <person name="Visser J."/>
            <person name="Yu J.-H."/>
            <person name="Zhou M."/>
            <person name="Andersen M.R."/>
            <person name="Archer D.B."/>
            <person name="Baker S.E."/>
            <person name="Benoit I."/>
            <person name="Brakhage A.A."/>
            <person name="Braus G.H."/>
            <person name="Fischer R."/>
            <person name="Frisvad J.C."/>
            <person name="Goldman G.H."/>
            <person name="Houbraken J."/>
            <person name="Oakley B."/>
            <person name="Pocsi I."/>
            <person name="Scazzocchio C."/>
            <person name="Seiboth B."/>
            <person name="vanKuyk P.A."/>
            <person name="Wortman J."/>
            <person name="Dyer P.S."/>
            <person name="Grigoriev I.V."/>
        </authorList>
    </citation>
    <scope>NUCLEOTIDE SEQUENCE [LARGE SCALE GENOMIC DNA]</scope>
    <source>
        <strain evidence="2">CBS 101740 / IMI 381727 / IBT 21946</strain>
    </source>
</reference>
<dbReference type="Proteomes" id="UP000184499">
    <property type="component" value="Unassembled WGS sequence"/>
</dbReference>
<dbReference type="EMBL" id="KV878679">
    <property type="protein sequence ID" value="OJJ77883.1"/>
    <property type="molecule type" value="Genomic_DNA"/>
</dbReference>
<protein>
    <submittedName>
        <fullName evidence="1">Uncharacterized protein</fullName>
    </submittedName>
</protein>
<dbReference type="RefSeq" id="XP_067485130.1">
    <property type="nucleotide sequence ID" value="XM_067628301.1"/>
</dbReference>
<dbReference type="AlphaFoldDB" id="A0A1L9V1P8"/>
<name>A0A1L9V1P8_ASPBC</name>
<dbReference type="GeneID" id="93580789"/>
<dbReference type="VEuPathDB" id="FungiDB:ASPBRDRAFT_61358"/>
<keyword evidence="2" id="KW-1185">Reference proteome</keyword>
<sequence length="154" mass="17224">MLPIQQDLLFLINLEPYTDRQDYLEENQISLPFGKAGPGAPVLMQNYTGTGAEMITNIRFNVPLNIVTSEVDKSLSMVLRLLPRVRSKDGGKTPPRIPLRSCHELSFVLNGVLVNQYKQNTTVKYTVSETYAGQAPMGPYYDLPPIELVLPQNS</sequence>
<organism evidence="1 2">
    <name type="scientific">Aspergillus brasiliensis (strain CBS 101740 / IMI 381727 / IBT 21946)</name>
    <dbReference type="NCBI Taxonomy" id="767769"/>
    <lineage>
        <taxon>Eukaryota</taxon>
        <taxon>Fungi</taxon>
        <taxon>Dikarya</taxon>
        <taxon>Ascomycota</taxon>
        <taxon>Pezizomycotina</taxon>
        <taxon>Eurotiomycetes</taxon>
        <taxon>Eurotiomycetidae</taxon>
        <taxon>Eurotiales</taxon>
        <taxon>Aspergillaceae</taxon>
        <taxon>Aspergillus</taxon>
        <taxon>Aspergillus subgen. Circumdati</taxon>
    </lineage>
</organism>
<proteinExistence type="predicted"/>
<evidence type="ECO:0000313" key="2">
    <source>
        <dbReference type="Proteomes" id="UP000184499"/>
    </source>
</evidence>